<evidence type="ECO:0000256" key="1">
    <source>
        <dbReference type="SAM" id="MobiDB-lite"/>
    </source>
</evidence>
<dbReference type="PANTHER" id="PTHR28083:SF1">
    <property type="entry name" value="GOOD FOR FULL DBP5 ACTIVITY PROTEIN 2"/>
    <property type="match status" value="1"/>
</dbReference>
<reference evidence="3 4" key="1">
    <citation type="submission" date="2019-02" db="EMBL/GenBank/DDBJ databases">
        <title>Genome sequencing of the rare red list fungi Dentipellis fragilis.</title>
        <authorList>
            <person name="Buettner E."/>
            <person name="Kellner H."/>
        </authorList>
    </citation>
    <scope>NUCLEOTIDE SEQUENCE [LARGE SCALE GENOMIC DNA]</scope>
    <source>
        <strain evidence="3 4">DSM 105465</strain>
    </source>
</reference>
<dbReference type="Proteomes" id="UP000298327">
    <property type="component" value="Unassembled WGS sequence"/>
</dbReference>
<dbReference type="OrthoDB" id="5953249at2759"/>
<dbReference type="Gene3D" id="3.30.420.10">
    <property type="entry name" value="Ribonuclease H-like superfamily/Ribonuclease H"/>
    <property type="match status" value="1"/>
</dbReference>
<proteinExistence type="predicted"/>
<dbReference type="STRING" id="205917.A0A4Y9YQQ5"/>
<dbReference type="GO" id="GO:0005634">
    <property type="term" value="C:nucleus"/>
    <property type="evidence" value="ECO:0007669"/>
    <property type="project" value="TreeGrafter"/>
</dbReference>
<dbReference type="SUPFAM" id="SSF53098">
    <property type="entry name" value="Ribonuclease H-like"/>
    <property type="match status" value="1"/>
</dbReference>
<dbReference type="GO" id="GO:0003676">
    <property type="term" value="F:nucleic acid binding"/>
    <property type="evidence" value="ECO:0007669"/>
    <property type="project" value="InterPro"/>
</dbReference>
<dbReference type="InterPro" id="IPR048519">
    <property type="entry name" value="Gfd2/YDR514C-like_C"/>
</dbReference>
<feature type="domain" description="Gfd2/YDR514C-like C-terminal" evidence="2">
    <location>
        <begin position="148"/>
        <end position="333"/>
    </location>
</feature>
<feature type="compositionally biased region" description="Acidic residues" evidence="1">
    <location>
        <begin position="369"/>
        <end position="382"/>
    </location>
</feature>
<dbReference type="EMBL" id="SEOQ01000372">
    <property type="protein sequence ID" value="TFY64472.1"/>
    <property type="molecule type" value="Genomic_DNA"/>
</dbReference>
<gene>
    <name evidence="3" type="ORF">EVG20_g5938</name>
</gene>
<keyword evidence="4" id="KW-1185">Reference proteome</keyword>
<evidence type="ECO:0000259" key="2">
    <source>
        <dbReference type="Pfam" id="PF21762"/>
    </source>
</evidence>
<feature type="compositionally biased region" description="Basic and acidic residues" evidence="1">
    <location>
        <begin position="472"/>
        <end position="492"/>
    </location>
</feature>
<evidence type="ECO:0000313" key="3">
    <source>
        <dbReference type="EMBL" id="TFY64472.1"/>
    </source>
</evidence>
<dbReference type="PANTHER" id="PTHR28083">
    <property type="entry name" value="GOOD FOR FULL DBP5 ACTIVITY PROTEIN 2"/>
    <property type="match status" value="1"/>
</dbReference>
<feature type="region of interest" description="Disordered" evidence="1">
    <location>
        <begin position="348"/>
        <end position="388"/>
    </location>
</feature>
<dbReference type="InterPro" id="IPR036397">
    <property type="entry name" value="RNaseH_sf"/>
</dbReference>
<dbReference type="InterPro" id="IPR012337">
    <property type="entry name" value="RNaseH-like_sf"/>
</dbReference>
<accession>A0A4Y9YQQ5</accession>
<dbReference type="InterPro" id="IPR040151">
    <property type="entry name" value="Gfd2/YDR514C-like"/>
</dbReference>
<protein>
    <recommendedName>
        <fullName evidence="2">Gfd2/YDR514C-like C-terminal domain-containing protein</fullName>
    </recommendedName>
</protein>
<feature type="region of interest" description="Disordered" evidence="1">
    <location>
        <begin position="434"/>
        <end position="492"/>
    </location>
</feature>
<comment type="caution">
    <text evidence="3">The sequence shown here is derived from an EMBL/GenBank/DDBJ whole genome shotgun (WGS) entry which is preliminary data.</text>
</comment>
<organism evidence="3 4">
    <name type="scientific">Dentipellis fragilis</name>
    <dbReference type="NCBI Taxonomy" id="205917"/>
    <lineage>
        <taxon>Eukaryota</taxon>
        <taxon>Fungi</taxon>
        <taxon>Dikarya</taxon>
        <taxon>Basidiomycota</taxon>
        <taxon>Agaricomycotina</taxon>
        <taxon>Agaricomycetes</taxon>
        <taxon>Russulales</taxon>
        <taxon>Hericiaceae</taxon>
        <taxon>Dentipellis</taxon>
    </lineage>
</organism>
<name>A0A4Y9YQQ5_9AGAM</name>
<evidence type="ECO:0000313" key="4">
    <source>
        <dbReference type="Proteomes" id="UP000298327"/>
    </source>
</evidence>
<dbReference type="Pfam" id="PF21762">
    <property type="entry name" value="DEDDh_C"/>
    <property type="match status" value="1"/>
</dbReference>
<sequence length="492" mass="54400">MPIRVKVLPNPEDAAPLKAILAYDALVDPNHPLRLPGSKGIELSIGTLLNGEARLLFSSAQVEYVRYWLHAMGLTKELLPLPYSDCLLTASSLQHYSPVVYSDAFALRSAIKLIDKNNKRLKGTDTNVTARRLVFERIRSLWAEKRGVWCALDFEAWDRDHTVLTEFGWSLTKWEDGKEIEEMGHLVVKEHQHYTNTYVPNHGKSYNFGTSEIVTRGEFKECINTLLNSLVKQGPFFLVFHDNNQDIKYLRSSSIDAELPNLWFSLPDSCDAALKTPEPMIYVVDTADLFAALEGRTDKRGLERVCRHLQIRTEFLHNAGNDARYTHLALASMASGDPLDMQREKRWPNHTQPANANGGMRVKFSRTEEDSDATADSDDEDWITGRDGPYDPVTGILKGTNDINVTIGTKGVSDVNGKPVGEVNGAEKVNSAGKINGAGKANGTEKVSGEEKVNGGEEVVTAEKTNGVEKVNGAEKDNGAEQADDSEKATEA</sequence>
<dbReference type="AlphaFoldDB" id="A0A4Y9YQQ5"/>
<feature type="compositionally biased region" description="Low complexity" evidence="1">
    <location>
        <begin position="434"/>
        <end position="446"/>
    </location>
</feature>